<dbReference type="GO" id="GO:0052917">
    <property type="term" value="F:dol-P-Man:Man(7)GlcNAc(2)-PP-Dol alpha-1,6-mannosyltransferase activity"/>
    <property type="evidence" value="ECO:0007669"/>
    <property type="project" value="UniProtKB-EC"/>
</dbReference>
<comment type="catalytic activity">
    <reaction evidence="11">
        <text>an alpha-D-Man-(1-&gt;2)-alpha-D-Man-(1-&gt;2)-alpha-D-Man-(1-&gt;3)-[alpha-D-Man-(1-&gt;2)-alpha-D-Man-(1-&gt;3)-alpha-D-Man-(1-&gt;6)]-beta-D-Man-(1-&gt;4)-beta-D-GlcNAc-(1-&gt;4)-alpha-D-GlcNAc-diphospho-di-trans,poly-cis-dolichol + a di-trans,poly-cis-dolichyl beta-D-mannosyl phosphate = an alpha-D-Man-(1-&gt;2)-alpha-D-Man-(1-&gt;2)-alpha-D-Man-(1-&gt;3)-[alpha-D-Man-(1-&gt;2)-alpha-D-Man-(1-&gt;3)-[alpha-D-Man-(1-&gt;6)]-alpha-D-Man-(1-&gt;6)]-beta-D-Man-(1-&gt;4)-beta-D-GlcNAc-(1-&gt;4)-alpha-D-GlcNAc-diphospho-di-trans,poly-cis-dolichol + a di-trans,poly-cis-dolichyl phosphate + H(+)</text>
        <dbReference type="Rhea" id="RHEA:29535"/>
        <dbReference type="Rhea" id="RHEA-COMP:19498"/>
        <dbReference type="Rhea" id="RHEA-COMP:19501"/>
        <dbReference type="Rhea" id="RHEA-COMP:19518"/>
        <dbReference type="Rhea" id="RHEA-COMP:19519"/>
        <dbReference type="ChEBI" id="CHEBI:15378"/>
        <dbReference type="ChEBI" id="CHEBI:57683"/>
        <dbReference type="ChEBI" id="CHEBI:58211"/>
        <dbReference type="ChEBI" id="CHEBI:132517"/>
        <dbReference type="ChEBI" id="CHEBI:132519"/>
        <dbReference type="EC" id="2.4.1.260"/>
    </reaction>
    <physiologicalReaction direction="left-to-right" evidence="11">
        <dbReference type="Rhea" id="RHEA:29536"/>
    </physiologicalReaction>
</comment>
<gene>
    <name evidence="13" type="ORF">RHOBADRAFT_55376</name>
</gene>
<dbReference type="PANTHER" id="PTHR22760">
    <property type="entry name" value="GLYCOSYLTRANSFERASE"/>
    <property type="match status" value="1"/>
</dbReference>
<reference evidence="13 14" key="1">
    <citation type="journal article" date="2015" name="Front. Microbiol.">
        <title>Genome sequence of the plant growth promoting endophytic yeast Rhodotorula graminis WP1.</title>
        <authorList>
            <person name="Firrincieli A."/>
            <person name="Otillar R."/>
            <person name="Salamov A."/>
            <person name="Schmutz J."/>
            <person name="Khan Z."/>
            <person name="Redman R.S."/>
            <person name="Fleck N.D."/>
            <person name="Lindquist E."/>
            <person name="Grigoriev I.V."/>
            <person name="Doty S.L."/>
        </authorList>
    </citation>
    <scope>NUCLEOTIDE SEQUENCE [LARGE SCALE GENOMIC DNA]</scope>
    <source>
        <strain evidence="13 14">WP1</strain>
    </source>
</reference>
<evidence type="ECO:0000256" key="5">
    <source>
        <dbReference type="ARBA" id="ARBA00022679"/>
    </source>
</evidence>
<dbReference type="EC" id="2.4.1.-" evidence="12"/>
<dbReference type="Proteomes" id="UP000053890">
    <property type="component" value="Unassembled WGS sequence"/>
</dbReference>
<dbReference type="AlphaFoldDB" id="A0A0P9FBY6"/>
<dbReference type="EMBL" id="KQ474084">
    <property type="protein sequence ID" value="KPV73163.1"/>
    <property type="molecule type" value="Genomic_DNA"/>
</dbReference>
<keyword evidence="5 13" id="KW-0808">Transferase</keyword>
<dbReference type="InterPro" id="IPR005599">
    <property type="entry name" value="GPI_mannosylTrfase"/>
</dbReference>
<keyword evidence="14" id="KW-1185">Reference proteome</keyword>
<dbReference type="OMA" id="WWVEVRM"/>
<evidence type="ECO:0000256" key="11">
    <source>
        <dbReference type="ARBA" id="ARBA00048899"/>
    </source>
</evidence>
<keyword evidence="4 12" id="KW-0328">Glycosyltransferase</keyword>
<feature type="transmembrane region" description="Helical" evidence="12">
    <location>
        <begin position="330"/>
        <end position="354"/>
    </location>
</feature>
<keyword evidence="9 12" id="KW-0472">Membrane</keyword>
<dbReference type="GeneID" id="28978267"/>
<evidence type="ECO:0000256" key="8">
    <source>
        <dbReference type="ARBA" id="ARBA00022989"/>
    </source>
</evidence>
<protein>
    <recommendedName>
        <fullName evidence="12">Mannosyltransferase</fullName>
        <ecNumber evidence="12">2.4.1.-</ecNumber>
    </recommendedName>
</protein>
<accession>A0A0P9FBY6</accession>
<feature type="transmembrane region" description="Helical" evidence="12">
    <location>
        <begin position="151"/>
        <end position="170"/>
    </location>
</feature>
<evidence type="ECO:0000256" key="4">
    <source>
        <dbReference type="ARBA" id="ARBA00022676"/>
    </source>
</evidence>
<dbReference type="OrthoDB" id="19039at2759"/>
<dbReference type="GO" id="GO:0006487">
    <property type="term" value="P:protein N-linked glycosylation"/>
    <property type="evidence" value="ECO:0007669"/>
    <property type="project" value="TreeGrafter"/>
</dbReference>
<name>A0A0P9FBY6_RHOGW</name>
<feature type="transmembrane region" description="Helical" evidence="12">
    <location>
        <begin position="97"/>
        <end position="114"/>
    </location>
</feature>
<evidence type="ECO:0000313" key="13">
    <source>
        <dbReference type="EMBL" id="KPV73163.1"/>
    </source>
</evidence>
<dbReference type="RefSeq" id="XP_018269212.1">
    <property type="nucleotide sequence ID" value="XM_018417819.1"/>
</dbReference>
<comment type="similarity">
    <text evidence="3 12">Belongs to the glycosyltransferase 22 family.</text>
</comment>
<evidence type="ECO:0000256" key="10">
    <source>
        <dbReference type="ARBA" id="ARBA00044721"/>
    </source>
</evidence>
<comment type="function">
    <text evidence="10">Mannosyltransferase that operates in the biosynthetic pathway of dolichol-linked oligosaccharides, the glycan precursors employed in protein asparagine (N)-glycosylation. The assembly of dolichol-linked oligosaccharides begins on the cytosolic side of the endoplasmic reticulum membrane and finishes in its lumen. The sequential addition of sugars to dolichol pyrophosphate produces dolichol-linked oligosaccharides containing fourteen sugars, including two GlcNAcs, nine mannoses and three glucoses. Once assembled, the oligosaccharide is transferred from the lipid to nascent proteins by oligosaccharyltransferases. In the lumen of the endoplasmic reticulum, adds the eighth mannose residue in an alpha-1,6 linkage onto Man(7)GlcNAc(2)-PP-dolichol to produce Man(8)GlcNAc(2)-PP-dolichol.</text>
</comment>
<evidence type="ECO:0000256" key="2">
    <source>
        <dbReference type="ARBA" id="ARBA00004922"/>
    </source>
</evidence>
<dbReference type="Pfam" id="PF03901">
    <property type="entry name" value="Glyco_transf_22"/>
    <property type="match status" value="1"/>
</dbReference>
<keyword evidence="7 12" id="KW-0256">Endoplasmic reticulum</keyword>
<dbReference type="UniPathway" id="UPA00378"/>
<feature type="transmembrane region" description="Helical" evidence="12">
    <location>
        <begin position="7"/>
        <end position="28"/>
    </location>
</feature>
<comment type="pathway">
    <text evidence="2">Protein modification; protein glycosylation.</text>
</comment>
<evidence type="ECO:0000256" key="7">
    <source>
        <dbReference type="ARBA" id="ARBA00022824"/>
    </source>
</evidence>
<keyword evidence="6 12" id="KW-0812">Transmembrane</keyword>
<feature type="transmembrane region" description="Helical" evidence="12">
    <location>
        <begin position="66"/>
        <end position="85"/>
    </location>
</feature>
<keyword evidence="8 12" id="KW-1133">Transmembrane helix</keyword>
<evidence type="ECO:0000256" key="9">
    <source>
        <dbReference type="ARBA" id="ARBA00023136"/>
    </source>
</evidence>
<evidence type="ECO:0000256" key="12">
    <source>
        <dbReference type="RuleBase" id="RU363075"/>
    </source>
</evidence>
<evidence type="ECO:0000256" key="1">
    <source>
        <dbReference type="ARBA" id="ARBA00004477"/>
    </source>
</evidence>
<proteinExistence type="inferred from homology"/>
<dbReference type="PANTHER" id="PTHR22760:SF1">
    <property type="entry name" value="DOL-P-MAN:MAN(7)GLCNAC(2)-PP-DOL ALPHA-1,6-MANNOSYLTRANSFERASE"/>
    <property type="match status" value="1"/>
</dbReference>
<dbReference type="STRING" id="578459.A0A0P9FBY6"/>
<evidence type="ECO:0000256" key="6">
    <source>
        <dbReference type="ARBA" id="ARBA00022692"/>
    </source>
</evidence>
<sequence length="540" mass="57657">MARALLLRWAEACVVLSLVAHVVVVPGVKVEESFSLTAVRDVVVHGLDQPQRFDHVEFEGAVPRSFIAPIALAAVALLPFKALSALELVRTGLEAQLIVRLTLALASALSVVFLSRSVRAAYGAKVAKYFLVLAATQFHVPYWAGRTLPNVLAFPLVQIALALFVCSPSLSSISNPRRSTRLHLLSAFSLLTFTAVVIRLELAALVAPFALEHLARGLVGVRELVVTGVVSAAASLALSVVVDSYFWQSPTWLWPEGQAFLFNVVEGKSADWGVSPASYYFLSALPKLLHLSLLPAALSIFSDRRTRRLVIPCLAFVAVLSGLEHKEWRFVVYVVPALTVAAAAGVVAVGALTASPLVRRLVLLSLLSLNALQTLLGLAASAPNYPGADALAFLEAHALLPATTPRAPQHDPWRVHVGTAAKMTGASNFVVLDSARARRAGDGGGDGDGPSSGAWYLAPLVPAERHAAVVVYDRAEPRAPWASYDFALVAADEALPPDAEVLYTASEFGGWDGGALLRGEWGKVSRRRDAVRVVRLPRGE</sequence>
<evidence type="ECO:0000313" key="14">
    <source>
        <dbReference type="Proteomes" id="UP000053890"/>
    </source>
</evidence>
<feature type="transmembrane region" description="Helical" evidence="12">
    <location>
        <begin position="190"/>
        <end position="211"/>
    </location>
</feature>
<dbReference type="GO" id="GO:0005789">
    <property type="term" value="C:endoplasmic reticulum membrane"/>
    <property type="evidence" value="ECO:0007669"/>
    <property type="project" value="UniProtKB-SubCell"/>
</dbReference>
<organism evidence="13 14">
    <name type="scientific">Rhodotorula graminis (strain WP1)</name>
    <dbReference type="NCBI Taxonomy" id="578459"/>
    <lineage>
        <taxon>Eukaryota</taxon>
        <taxon>Fungi</taxon>
        <taxon>Dikarya</taxon>
        <taxon>Basidiomycota</taxon>
        <taxon>Pucciniomycotina</taxon>
        <taxon>Microbotryomycetes</taxon>
        <taxon>Sporidiobolales</taxon>
        <taxon>Sporidiobolaceae</taxon>
        <taxon>Rhodotorula</taxon>
    </lineage>
</organism>
<feature type="transmembrane region" description="Helical" evidence="12">
    <location>
        <begin position="279"/>
        <end position="301"/>
    </location>
</feature>
<comment type="subcellular location">
    <subcellularLocation>
        <location evidence="1 12">Endoplasmic reticulum membrane</location>
        <topology evidence="1 12">Multi-pass membrane protein</topology>
    </subcellularLocation>
</comment>
<evidence type="ECO:0000256" key="3">
    <source>
        <dbReference type="ARBA" id="ARBA00007063"/>
    </source>
</evidence>